<dbReference type="EMBL" id="UINC01072840">
    <property type="protein sequence ID" value="SVC08765.1"/>
    <property type="molecule type" value="Genomic_DNA"/>
</dbReference>
<reference evidence="1" key="1">
    <citation type="submission" date="2018-05" db="EMBL/GenBank/DDBJ databases">
        <authorList>
            <person name="Lanie J.A."/>
            <person name="Ng W.-L."/>
            <person name="Kazmierczak K.M."/>
            <person name="Andrzejewski T.M."/>
            <person name="Davidsen T.M."/>
            <person name="Wayne K.J."/>
            <person name="Tettelin H."/>
            <person name="Glass J.I."/>
            <person name="Rusch D."/>
            <person name="Podicherti R."/>
            <person name="Tsui H.-C.T."/>
            <person name="Winkler M.E."/>
        </authorList>
    </citation>
    <scope>NUCLEOTIDE SEQUENCE</scope>
</reference>
<organism evidence="1">
    <name type="scientific">marine metagenome</name>
    <dbReference type="NCBI Taxonomy" id="408172"/>
    <lineage>
        <taxon>unclassified sequences</taxon>
        <taxon>metagenomes</taxon>
        <taxon>ecological metagenomes</taxon>
    </lineage>
</organism>
<name>A0A382JAZ3_9ZZZZ</name>
<protein>
    <submittedName>
        <fullName evidence="1">Uncharacterized protein</fullName>
    </submittedName>
</protein>
<proteinExistence type="predicted"/>
<gene>
    <name evidence="1" type="ORF">METZ01_LOCUS261619</name>
</gene>
<feature type="non-terminal residue" evidence="1">
    <location>
        <position position="71"/>
    </location>
</feature>
<accession>A0A382JAZ3</accession>
<sequence length="71" mass="7289">MKQIAGIIVAALVAGTAVYIFKTGPTSISSTGSSENTAAMSVKIASLNKQLKQAQAQAGRVDVIETKVEVP</sequence>
<dbReference type="AlphaFoldDB" id="A0A382JAZ3"/>
<evidence type="ECO:0000313" key="1">
    <source>
        <dbReference type="EMBL" id="SVC08765.1"/>
    </source>
</evidence>